<evidence type="ECO:0000313" key="1">
    <source>
        <dbReference type="EMBL" id="AHH10009.1"/>
    </source>
</evidence>
<sequence>MTIAIRKTIDIGLKEVKEVMKINSTDTPLTFDNQPPEAKKN</sequence>
<proteinExistence type="predicted"/>
<reference evidence="1" key="1">
    <citation type="submission" date="2013-04" db="EMBL/GenBank/DDBJ databases">
        <title>Comparative Genomics of Relapsing Fever Spirochetes.</title>
        <authorList>
            <person name="Schwan T.G."/>
            <person name="Raffel S.J."/>
            <person name="Porcella S.F."/>
            <person name="Martens C.A."/>
            <person name="Bruno D.P."/>
            <person name="Ricklefs S.M."/>
            <person name="Barbian K.B."/>
        </authorList>
    </citation>
    <scope>NUCLEOTIDE SEQUENCE</scope>
    <source>
        <strain evidence="1">SLO</strain>
        <plasmid evidence="1">unnamed</plasmid>
    </source>
</reference>
<geneLocation type="plasmid" evidence="1">
    <name>unnamed</name>
</geneLocation>
<gene>
    <name evidence="1" type="ORF">BPA_0053800</name>
</gene>
<keyword evidence="1" id="KW-0614">Plasmid</keyword>
<dbReference type="HOGENOM" id="CLU_219001_0_0_12"/>
<accession>W5SS36</accession>
<dbReference type="AlphaFoldDB" id="W5SS36"/>
<name>W5SS36_BORPR</name>
<protein>
    <submittedName>
        <fullName evidence="1">Variable outer membrane protein</fullName>
    </submittedName>
</protein>
<dbReference type="EMBL" id="CP005874">
    <property type="protein sequence ID" value="AHH10009.1"/>
    <property type="molecule type" value="Genomic_DNA"/>
</dbReference>
<organism evidence="1">
    <name type="scientific">Borrelia parkeri SLO</name>
    <dbReference type="NCBI Taxonomy" id="1313294"/>
    <lineage>
        <taxon>Bacteria</taxon>
        <taxon>Pseudomonadati</taxon>
        <taxon>Spirochaetota</taxon>
        <taxon>Spirochaetia</taxon>
        <taxon>Spirochaetales</taxon>
        <taxon>Borreliaceae</taxon>
        <taxon>Borrelia</taxon>
    </lineage>
</organism>